<gene>
    <name evidence="1" type="ORF">RRG08_036369</name>
</gene>
<dbReference type="EMBL" id="JAWDGP010003786">
    <property type="protein sequence ID" value="KAK3770767.1"/>
    <property type="molecule type" value="Genomic_DNA"/>
</dbReference>
<reference evidence="1" key="1">
    <citation type="journal article" date="2023" name="G3 (Bethesda)">
        <title>A reference genome for the long-term kleptoplast-retaining sea slug Elysia crispata morphotype clarki.</title>
        <authorList>
            <person name="Eastman K.E."/>
            <person name="Pendleton A.L."/>
            <person name="Shaikh M.A."/>
            <person name="Suttiyut T."/>
            <person name="Ogas R."/>
            <person name="Tomko P."/>
            <person name="Gavelis G."/>
            <person name="Widhalm J.R."/>
            <person name="Wisecaver J.H."/>
        </authorList>
    </citation>
    <scope>NUCLEOTIDE SEQUENCE</scope>
    <source>
        <strain evidence="1">ECLA1</strain>
    </source>
</reference>
<dbReference type="AlphaFoldDB" id="A0AAE0ZKE7"/>
<dbReference type="Proteomes" id="UP001283361">
    <property type="component" value="Unassembled WGS sequence"/>
</dbReference>
<name>A0AAE0ZKE7_9GAST</name>
<keyword evidence="2" id="KW-1185">Reference proteome</keyword>
<evidence type="ECO:0000313" key="1">
    <source>
        <dbReference type="EMBL" id="KAK3770767.1"/>
    </source>
</evidence>
<sequence length="212" mass="23339">MISNISAFIEKSKKSPSAKYGNSTLALPQGGAVFRIDSIHQLARAAGRKFVCSLPFHVTGSVIRLKVWFNLNMELNACLLVSRDRPISSCSTCDDADQCRPFLPLSSSGRLFHPTRGLFCDFWNVQINQRHHTSPYASGTEATGMSLEENLSLEIELRRVADPREAHVSGLVKCSCETGQVTPSSAVTMEDLTQNGFVSDDTLTINWDVLVM</sequence>
<evidence type="ECO:0000313" key="2">
    <source>
        <dbReference type="Proteomes" id="UP001283361"/>
    </source>
</evidence>
<accession>A0AAE0ZKE7</accession>
<proteinExistence type="predicted"/>
<protein>
    <submittedName>
        <fullName evidence="1">Uncharacterized protein</fullName>
    </submittedName>
</protein>
<comment type="caution">
    <text evidence="1">The sequence shown here is derived from an EMBL/GenBank/DDBJ whole genome shotgun (WGS) entry which is preliminary data.</text>
</comment>
<organism evidence="1 2">
    <name type="scientific">Elysia crispata</name>
    <name type="common">lettuce slug</name>
    <dbReference type="NCBI Taxonomy" id="231223"/>
    <lineage>
        <taxon>Eukaryota</taxon>
        <taxon>Metazoa</taxon>
        <taxon>Spiralia</taxon>
        <taxon>Lophotrochozoa</taxon>
        <taxon>Mollusca</taxon>
        <taxon>Gastropoda</taxon>
        <taxon>Heterobranchia</taxon>
        <taxon>Euthyneura</taxon>
        <taxon>Panpulmonata</taxon>
        <taxon>Sacoglossa</taxon>
        <taxon>Placobranchoidea</taxon>
        <taxon>Plakobranchidae</taxon>
        <taxon>Elysia</taxon>
    </lineage>
</organism>